<dbReference type="CDD" id="cd01948">
    <property type="entry name" value="EAL"/>
    <property type="match status" value="1"/>
</dbReference>
<dbReference type="CDD" id="cd00130">
    <property type="entry name" value="PAS"/>
    <property type="match status" value="1"/>
</dbReference>
<dbReference type="Gene3D" id="3.30.70.270">
    <property type="match status" value="1"/>
</dbReference>
<dbReference type="InterPro" id="IPR029787">
    <property type="entry name" value="Nucleotide_cyclase"/>
</dbReference>
<dbReference type="Proteomes" id="UP001596036">
    <property type="component" value="Unassembled WGS sequence"/>
</dbReference>
<evidence type="ECO:0000313" key="6">
    <source>
        <dbReference type="Proteomes" id="UP001596036"/>
    </source>
</evidence>
<dbReference type="InterPro" id="IPR035919">
    <property type="entry name" value="EAL_sf"/>
</dbReference>
<organism evidence="5 6">
    <name type="scientific">Lysobacter yangpyeongensis</name>
    <dbReference type="NCBI Taxonomy" id="346182"/>
    <lineage>
        <taxon>Bacteria</taxon>
        <taxon>Pseudomonadati</taxon>
        <taxon>Pseudomonadota</taxon>
        <taxon>Gammaproteobacteria</taxon>
        <taxon>Lysobacterales</taxon>
        <taxon>Lysobacteraceae</taxon>
        <taxon>Lysobacter</taxon>
    </lineage>
</organism>
<proteinExistence type="predicted"/>
<dbReference type="InterPro" id="IPR001633">
    <property type="entry name" value="EAL_dom"/>
</dbReference>
<feature type="domain" description="EAL" evidence="3">
    <location>
        <begin position="549"/>
        <end position="803"/>
    </location>
</feature>
<dbReference type="SMART" id="SM00052">
    <property type="entry name" value="EAL"/>
    <property type="match status" value="1"/>
</dbReference>
<dbReference type="SUPFAM" id="SSF141868">
    <property type="entry name" value="EAL domain-like"/>
    <property type="match status" value="1"/>
</dbReference>
<protein>
    <submittedName>
        <fullName evidence="5">EAL domain-containing protein</fullName>
    </submittedName>
</protein>
<accession>A0ABW0SHK1</accession>
<dbReference type="NCBIfam" id="TIGR00254">
    <property type="entry name" value="GGDEF"/>
    <property type="match status" value="1"/>
</dbReference>
<dbReference type="SMART" id="SM00267">
    <property type="entry name" value="GGDEF"/>
    <property type="match status" value="1"/>
</dbReference>
<evidence type="ECO:0000313" key="5">
    <source>
        <dbReference type="EMBL" id="MFC5568517.1"/>
    </source>
</evidence>
<sequence length="814" mass="90249">MRLLRYLTMQWRSVLRRGGERRRPLAFGFAVLVLVAGSAALLTAMVVQANAGATGYIIGESHWSKAQQDAVASLYRYAHKGHPADLARARRALRVPLGDREARLALEREPADVDAARRGFIEGHNAPEDVDRLIWMYRHFAGAPYFRDSVRIWREAEPDIERLGALAGQMQAAWANGSPSTVVIEEFQSQLLRIDRRLRPMELAFSQSLRRGAQAMRWLLLGVAGSMFLIVAICAVTLMNWAMRRVRESEGVFGAAFHQANVGMLKMRPDGLLVEVNDAACRIFGRARESLLGRRFHGLLHPEDRALLRAGRRRIAWQELGSRMQNRFRRGDRSTLWGRWTATTVRMGDGDARVFVVIEDVSEAQALATEIEYQASHDDLTGLINRREIERRLQAALDSARSTGARHSLCFIDLDQFKLVNDTCGHAAGDVLLRQLASNIASHLRSSDWLGRLGGDEFAILLCDTPLAGAERAAQKINEAVAAGGFTWGERLFCPTCSIGVVEVTADAPDIGWLLRAADTACYLAKEAGRNRIRVYQESDAALIRRVDEMEWVGEIRRAIADERLLLYAQRIAPLNGDPTLHYEILVRLVDVQGRIYQPGSFLAAAERYDQATAIDRLVVAMALEQLGNHPRHVAQLGLCHINLSAQSVANPEFRSYLATMLDRSNVPADKLCFEITETAAIGNLTEARIFIEAMRQRGACIALDDFGSGLSSFAYLKDLSVDILKIDGMFVRDMVEDRVDDALVNSISSVGRALSKPTIAEWAESEEVLARLREVGVDYAQGYAIHRPCPLAELIRESEAAALPPPATVAAAG</sequence>
<evidence type="ECO:0000259" key="3">
    <source>
        <dbReference type="PROSITE" id="PS50883"/>
    </source>
</evidence>
<dbReference type="RefSeq" id="WP_386752009.1">
    <property type="nucleotide sequence ID" value="NZ_JBHSNM010000001.1"/>
</dbReference>
<dbReference type="SMART" id="SM00091">
    <property type="entry name" value="PAS"/>
    <property type="match status" value="1"/>
</dbReference>
<keyword evidence="1" id="KW-0812">Transmembrane</keyword>
<evidence type="ECO:0000259" key="4">
    <source>
        <dbReference type="PROSITE" id="PS50887"/>
    </source>
</evidence>
<dbReference type="EMBL" id="JBHSNM010000001">
    <property type="protein sequence ID" value="MFC5568517.1"/>
    <property type="molecule type" value="Genomic_DNA"/>
</dbReference>
<comment type="caution">
    <text evidence="5">The sequence shown here is derived from an EMBL/GenBank/DDBJ whole genome shotgun (WGS) entry which is preliminary data.</text>
</comment>
<dbReference type="PROSITE" id="PS50112">
    <property type="entry name" value="PAS"/>
    <property type="match status" value="1"/>
</dbReference>
<dbReference type="PANTHER" id="PTHR44757">
    <property type="entry name" value="DIGUANYLATE CYCLASE DGCP"/>
    <property type="match status" value="1"/>
</dbReference>
<dbReference type="CDD" id="cd01949">
    <property type="entry name" value="GGDEF"/>
    <property type="match status" value="1"/>
</dbReference>
<dbReference type="PANTHER" id="PTHR44757:SF2">
    <property type="entry name" value="BIOFILM ARCHITECTURE MAINTENANCE PROTEIN MBAA"/>
    <property type="match status" value="1"/>
</dbReference>
<dbReference type="InterPro" id="IPR035965">
    <property type="entry name" value="PAS-like_dom_sf"/>
</dbReference>
<dbReference type="Pfam" id="PF00990">
    <property type="entry name" value="GGDEF"/>
    <property type="match status" value="1"/>
</dbReference>
<keyword evidence="6" id="KW-1185">Reference proteome</keyword>
<dbReference type="InterPro" id="IPR000160">
    <property type="entry name" value="GGDEF_dom"/>
</dbReference>
<dbReference type="PROSITE" id="PS50887">
    <property type="entry name" value="GGDEF"/>
    <property type="match status" value="1"/>
</dbReference>
<evidence type="ECO:0000259" key="2">
    <source>
        <dbReference type="PROSITE" id="PS50112"/>
    </source>
</evidence>
<name>A0ABW0SHK1_9GAMM</name>
<dbReference type="Pfam" id="PF00989">
    <property type="entry name" value="PAS"/>
    <property type="match status" value="1"/>
</dbReference>
<feature type="domain" description="GGDEF" evidence="4">
    <location>
        <begin position="405"/>
        <end position="538"/>
    </location>
</feature>
<feature type="transmembrane region" description="Helical" evidence="1">
    <location>
        <begin position="218"/>
        <end position="239"/>
    </location>
</feature>
<dbReference type="SUPFAM" id="SSF55073">
    <property type="entry name" value="Nucleotide cyclase"/>
    <property type="match status" value="1"/>
</dbReference>
<dbReference type="InterPro" id="IPR052155">
    <property type="entry name" value="Biofilm_reg_signaling"/>
</dbReference>
<reference evidence="6" key="1">
    <citation type="journal article" date="2019" name="Int. J. Syst. Evol. Microbiol.">
        <title>The Global Catalogue of Microorganisms (GCM) 10K type strain sequencing project: providing services to taxonomists for standard genome sequencing and annotation.</title>
        <authorList>
            <consortium name="The Broad Institute Genomics Platform"/>
            <consortium name="The Broad Institute Genome Sequencing Center for Infectious Disease"/>
            <person name="Wu L."/>
            <person name="Ma J."/>
        </authorList>
    </citation>
    <scope>NUCLEOTIDE SEQUENCE [LARGE SCALE GENOMIC DNA]</scope>
    <source>
        <strain evidence="6">KACC 11407</strain>
    </source>
</reference>
<gene>
    <name evidence="5" type="ORF">ACFPN1_00345</name>
</gene>
<dbReference type="Gene3D" id="3.30.450.20">
    <property type="entry name" value="PAS domain"/>
    <property type="match status" value="1"/>
</dbReference>
<keyword evidence="1" id="KW-1133">Transmembrane helix</keyword>
<dbReference type="Pfam" id="PF00563">
    <property type="entry name" value="EAL"/>
    <property type="match status" value="1"/>
</dbReference>
<dbReference type="InterPro" id="IPR000014">
    <property type="entry name" value="PAS"/>
</dbReference>
<dbReference type="SUPFAM" id="SSF55785">
    <property type="entry name" value="PYP-like sensor domain (PAS domain)"/>
    <property type="match status" value="1"/>
</dbReference>
<feature type="domain" description="PAS" evidence="2">
    <location>
        <begin position="249"/>
        <end position="319"/>
    </location>
</feature>
<dbReference type="InterPro" id="IPR043128">
    <property type="entry name" value="Rev_trsase/Diguanyl_cyclase"/>
</dbReference>
<keyword evidence="1" id="KW-0472">Membrane</keyword>
<dbReference type="PROSITE" id="PS50883">
    <property type="entry name" value="EAL"/>
    <property type="match status" value="1"/>
</dbReference>
<dbReference type="Gene3D" id="3.20.20.450">
    <property type="entry name" value="EAL domain"/>
    <property type="match status" value="1"/>
</dbReference>
<dbReference type="NCBIfam" id="TIGR00229">
    <property type="entry name" value="sensory_box"/>
    <property type="match status" value="1"/>
</dbReference>
<evidence type="ECO:0000256" key="1">
    <source>
        <dbReference type="SAM" id="Phobius"/>
    </source>
</evidence>
<dbReference type="InterPro" id="IPR013767">
    <property type="entry name" value="PAS_fold"/>
</dbReference>